<feature type="region of interest" description="Disordered" evidence="1">
    <location>
        <begin position="116"/>
        <end position="190"/>
    </location>
</feature>
<organism evidence="3 4">
    <name type="scientific">Reticulomyxa filosa</name>
    <dbReference type="NCBI Taxonomy" id="46433"/>
    <lineage>
        <taxon>Eukaryota</taxon>
        <taxon>Sar</taxon>
        <taxon>Rhizaria</taxon>
        <taxon>Retaria</taxon>
        <taxon>Foraminifera</taxon>
        <taxon>Monothalamids</taxon>
        <taxon>Reticulomyxidae</taxon>
        <taxon>Reticulomyxa</taxon>
    </lineage>
</organism>
<evidence type="ECO:0000256" key="1">
    <source>
        <dbReference type="SAM" id="MobiDB-lite"/>
    </source>
</evidence>
<sequence>MKEKIKGCLILAPLFFEVCGWLNLCQCKLDSSDQIWYISNVPQPLNPSKIARVVSRKIEVYGKKGAFIAQTFFFQKKKKKSEFKNGIWVSKYASIHPNSRNTIVSNKRVGPVFEPKINQNTNINANINTNPSTNTNHANASANGNKNKSKYGKEKEKEKEREKEKGKEQRKKNESEKQNRKRKREEMAEGELWNGNLNGWTLPSDCETTNERMKMSESELLEEWQEMVPFKMSFQKLFQTPFGYVRLFE</sequence>
<feature type="non-terminal residue" evidence="3">
    <location>
        <position position="249"/>
    </location>
</feature>
<feature type="signal peptide" evidence="2">
    <location>
        <begin position="1"/>
        <end position="20"/>
    </location>
</feature>
<dbReference type="Proteomes" id="UP000023152">
    <property type="component" value="Unassembled WGS sequence"/>
</dbReference>
<evidence type="ECO:0000313" key="4">
    <source>
        <dbReference type="Proteomes" id="UP000023152"/>
    </source>
</evidence>
<feature type="compositionally biased region" description="Basic and acidic residues" evidence="1">
    <location>
        <begin position="151"/>
        <end position="178"/>
    </location>
</feature>
<keyword evidence="4" id="KW-1185">Reference proteome</keyword>
<gene>
    <name evidence="3" type="ORF">RFI_12576</name>
</gene>
<dbReference type="AlphaFoldDB" id="X6NFQ2"/>
<keyword evidence="2" id="KW-0732">Signal</keyword>
<evidence type="ECO:0000256" key="2">
    <source>
        <dbReference type="SAM" id="SignalP"/>
    </source>
</evidence>
<reference evidence="3 4" key="1">
    <citation type="journal article" date="2013" name="Curr. Biol.">
        <title>The Genome of the Foraminiferan Reticulomyxa filosa.</title>
        <authorList>
            <person name="Glockner G."/>
            <person name="Hulsmann N."/>
            <person name="Schleicher M."/>
            <person name="Noegel A.A."/>
            <person name="Eichinger L."/>
            <person name="Gallinger C."/>
            <person name="Pawlowski J."/>
            <person name="Sierra R."/>
            <person name="Euteneuer U."/>
            <person name="Pillet L."/>
            <person name="Moustafa A."/>
            <person name="Platzer M."/>
            <person name="Groth M."/>
            <person name="Szafranski K."/>
            <person name="Schliwa M."/>
        </authorList>
    </citation>
    <scope>NUCLEOTIDE SEQUENCE [LARGE SCALE GENOMIC DNA]</scope>
</reference>
<feature type="compositionally biased region" description="Low complexity" evidence="1">
    <location>
        <begin position="117"/>
        <end position="146"/>
    </location>
</feature>
<feature type="chain" id="PRO_5004976538" evidence="2">
    <location>
        <begin position="21"/>
        <end position="249"/>
    </location>
</feature>
<evidence type="ECO:0000313" key="3">
    <source>
        <dbReference type="EMBL" id="ETO24579.1"/>
    </source>
</evidence>
<comment type="caution">
    <text evidence="3">The sequence shown here is derived from an EMBL/GenBank/DDBJ whole genome shotgun (WGS) entry which is preliminary data.</text>
</comment>
<proteinExistence type="predicted"/>
<accession>X6NFQ2</accession>
<protein>
    <submittedName>
        <fullName evidence="3">Peptidase C19 family protein</fullName>
    </submittedName>
</protein>
<dbReference type="EMBL" id="ASPP01009131">
    <property type="protein sequence ID" value="ETO24579.1"/>
    <property type="molecule type" value="Genomic_DNA"/>
</dbReference>
<name>X6NFQ2_RETFI</name>